<sequence length="95" mass="10263">MDAYTKVNSSVETAVNEKRISSKSNKYSGMIESSLVIIVILLFEIINSGQLAHSIMLLNEGAKDLGGMNCSPYTSTCVNIDDTLSTTSIILNTEN</sequence>
<keyword evidence="1" id="KW-1133">Transmembrane helix</keyword>
<dbReference type="Proteomes" id="UP000092460">
    <property type="component" value="Unassembled WGS sequence"/>
</dbReference>
<dbReference type="EMBL" id="JXJN01015081">
    <property type="status" value="NOT_ANNOTATED_CDS"/>
    <property type="molecule type" value="Genomic_DNA"/>
</dbReference>
<keyword evidence="1" id="KW-0812">Transmembrane</keyword>
<name>A0A1B0BIQ9_9MUSC</name>
<dbReference type="AlphaFoldDB" id="A0A1B0BIQ9"/>
<keyword evidence="1" id="KW-0472">Membrane</keyword>
<reference evidence="3" key="1">
    <citation type="submission" date="2015-01" db="EMBL/GenBank/DDBJ databases">
        <authorList>
            <person name="Aksoy S."/>
            <person name="Warren W."/>
            <person name="Wilson R.K."/>
        </authorList>
    </citation>
    <scope>NUCLEOTIDE SEQUENCE [LARGE SCALE GENOMIC DNA]</scope>
    <source>
        <strain evidence="3">IAEA</strain>
    </source>
</reference>
<keyword evidence="3" id="KW-1185">Reference proteome</keyword>
<feature type="transmembrane region" description="Helical" evidence="1">
    <location>
        <begin position="27"/>
        <end position="46"/>
    </location>
</feature>
<reference evidence="2" key="2">
    <citation type="submission" date="2020-05" db="UniProtKB">
        <authorList>
            <consortium name="EnsemblMetazoa"/>
        </authorList>
    </citation>
    <scope>IDENTIFICATION</scope>
    <source>
        <strain evidence="2">IAEA</strain>
    </source>
</reference>
<dbReference type="VEuPathDB" id="VectorBase:GPPI031464"/>
<organism evidence="2 3">
    <name type="scientific">Glossina palpalis gambiensis</name>
    <dbReference type="NCBI Taxonomy" id="67801"/>
    <lineage>
        <taxon>Eukaryota</taxon>
        <taxon>Metazoa</taxon>
        <taxon>Ecdysozoa</taxon>
        <taxon>Arthropoda</taxon>
        <taxon>Hexapoda</taxon>
        <taxon>Insecta</taxon>
        <taxon>Pterygota</taxon>
        <taxon>Neoptera</taxon>
        <taxon>Endopterygota</taxon>
        <taxon>Diptera</taxon>
        <taxon>Brachycera</taxon>
        <taxon>Muscomorpha</taxon>
        <taxon>Hippoboscoidea</taxon>
        <taxon>Glossinidae</taxon>
        <taxon>Glossina</taxon>
    </lineage>
</organism>
<evidence type="ECO:0000313" key="2">
    <source>
        <dbReference type="EnsemblMetazoa" id="GPPI031464-PA"/>
    </source>
</evidence>
<protein>
    <submittedName>
        <fullName evidence="2">Uncharacterized protein</fullName>
    </submittedName>
</protein>
<dbReference type="EnsemblMetazoa" id="GPPI031464-RA">
    <property type="protein sequence ID" value="GPPI031464-PA"/>
    <property type="gene ID" value="GPPI031464"/>
</dbReference>
<evidence type="ECO:0000256" key="1">
    <source>
        <dbReference type="SAM" id="Phobius"/>
    </source>
</evidence>
<evidence type="ECO:0000313" key="3">
    <source>
        <dbReference type="Proteomes" id="UP000092460"/>
    </source>
</evidence>
<proteinExistence type="predicted"/>
<accession>A0A1B0BIQ9</accession>